<comment type="caution">
    <text evidence="3">The sequence shown here is derived from an EMBL/GenBank/DDBJ whole genome shotgun (WGS) entry which is preliminary data.</text>
</comment>
<dbReference type="AlphaFoldDB" id="A0AAN8HGQ4"/>
<dbReference type="Pfam" id="PF14223">
    <property type="entry name" value="Retrotran_gag_2"/>
    <property type="match status" value="1"/>
</dbReference>
<evidence type="ECO:0000313" key="3">
    <source>
        <dbReference type="EMBL" id="KAK5915664.1"/>
    </source>
</evidence>
<evidence type="ECO:0000256" key="1">
    <source>
        <dbReference type="SAM" id="MobiDB-lite"/>
    </source>
</evidence>
<protein>
    <recommendedName>
        <fullName evidence="2">Retrovirus-related Pol polyprotein from transposon TNT 1-94-like beta-barrel domain-containing protein</fullName>
    </recommendedName>
</protein>
<sequence>MATRGRSKWPTFDGRAEEYELWEERMLCCMHGVGLKKTILTGLTGELTEAARALDTKLNADAYCELAPLLDNTSLGLIFRDTKDKGRESLKVLKEHYIGRGRPRIVSLYITLTALKKANTETVTEYVIRAEQIITALKGAGEAPSNGLMMAMVMRGLPEMYKPFTLLVTHGSADMSLGEFKAKLRNFEASEDSDPVAEESGERVMKARAAPKKKTGPPTEMACWRCGEHRKDNCTKSVWCSFCKTSGHADRVCRKKREQSARYARVQDGGCGQDGGSGGREASRDDARRAAGREDFTFGAQTAYASRSAQQQQAQRKGLIVDTGASSHIINDRNRFKNFDSTFEPERHSMELAEGKRTFGLAHGRGDAQVCLIDSEGRRCTVTLKNALYIPSFPQ</sequence>
<feature type="compositionally biased region" description="Gly residues" evidence="1">
    <location>
        <begin position="269"/>
        <end position="279"/>
    </location>
</feature>
<keyword evidence="4" id="KW-1185">Reference proteome</keyword>
<proteinExistence type="predicted"/>
<evidence type="ECO:0000259" key="2">
    <source>
        <dbReference type="Pfam" id="PF22936"/>
    </source>
</evidence>
<dbReference type="Pfam" id="PF22936">
    <property type="entry name" value="Pol_BBD"/>
    <property type="match status" value="1"/>
</dbReference>
<name>A0AAN8HGQ4_9TELE</name>
<organism evidence="3 4">
    <name type="scientific">Champsocephalus esox</name>
    <name type="common">pike icefish</name>
    <dbReference type="NCBI Taxonomy" id="159716"/>
    <lineage>
        <taxon>Eukaryota</taxon>
        <taxon>Metazoa</taxon>
        <taxon>Chordata</taxon>
        <taxon>Craniata</taxon>
        <taxon>Vertebrata</taxon>
        <taxon>Euteleostomi</taxon>
        <taxon>Actinopterygii</taxon>
        <taxon>Neopterygii</taxon>
        <taxon>Teleostei</taxon>
        <taxon>Neoteleostei</taxon>
        <taxon>Acanthomorphata</taxon>
        <taxon>Eupercaria</taxon>
        <taxon>Perciformes</taxon>
        <taxon>Notothenioidei</taxon>
        <taxon>Channichthyidae</taxon>
        <taxon>Champsocephalus</taxon>
    </lineage>
</organism>
<evidence type="ECO:0000313" key="4">
    <source>
        <dbReference type="Proteomes" id="UP001335648"/>
    </source>
</evidence>
<dbReference type="InterPro" id="IPR054722">
    <property type="entry name" value="PolX-like_BBD"/>
</dbReference>
<feature type="domain" description="Retrovirus-related Pol polyprotein from transposon TNT 1-94-like beta-barrel" evidence="2">
    <location>
        <begin position="320"/>
        <end position="393"/>
    </location>
</feature>
<dbReference type="EMBL" id="JAULUE010002046">
    <property type="protein sequence ID" value="KAK5915664.1"/>
    <property type="molecule type" value="Genomic_DNA"/>
</dbReference>
<feature type="compositionally biased region" description="Acidic residues" evidence="1">
    <location>
        <begin position="190"/>
        <end position="199"/>
    </location>
</feature>
<dbReference type="Proteomes" id="UP001335648">
    <property type="component" value="Unassembled WGS sequence"/>
</dbReference>
<feature type="region of interest" description="Disordered" evidence="1">
    <location>
        <begin position="267"/>
        <end position="289"/>
    </location>
</feature>
<gene>
    <name evidence="3" type="ORF">CesoFtcFv8_001234</name>
</gene>
<accession>A0AAN8HGQ4</accession>
<feature type="region of interest" description="Disordered" evidence="1">
    <location>
        <begin position="190"/>
        <end position="218"/>
    </location>
</feature>
<reference evidence="3 4" key="1">
    <citation type="journal article" date="2023" name="Mol. Biol. Evol.">
        <title>Genomics of Secondarily Temperate Adaptation in the Only Non-Antarctic Icefish.</title>
        <authorList>
            <person name="Rivera-Colon A.G."/>
            <person name="Rayamajhi N."/>
            <person name="Minhas B.F."/>
            <person name="Madrigal G."/>
            <person name="Bilyk K.T."/>
            <person name="Yoon V."/>
            <person name="Hune M."/>
            <person name="Gregory S."/>
            <person name="Cheng C.H.C."/>
            <person name="Catchen J.M."/>
        </authorList>
    </citation>
    <scope>NUCLEOTIDE SEQUENCE [LARGE SCALE GENOMIC DNA]</scope>
    <source>
        <strain evidence="3">JC2023a</strain>
    </source>
</reference>